<protein>
    <recommendedName>
        <fullName evidence="1">non-specific serine/threonine protein kinase</fullName>
        <ecNumber evidence="1">2.7.11.1</ecNumber>
    </recommendedName>
</protein>
<keyword evidence="4" id="KW-0418">Kinase</keyword>
<evidence type="ECO:0000313" key="9">
    <source>
        <dbReference type="Proteomes" id="UP000789508"/>
    </source>
</evidence>
<dbReference type="GO" id="GO:0005829">
    <property type="term" value="C:cytosol"/>
    <property type="evidence" value="ECO:0007669"/>
    <property type="project" value="TreeGrafter"/>
</dbReference>
<dbReference type="GO" id="GO:0016020">
    <property type="term" value="C:membrane"/>
    <property type="evidence" value="ECO:0007669"/>
    <property type="project" value="TreeGrafter"/>
</dbReference>
<keyword evidence="6" id="KW-0175">Coiled coil</keyword>
<accession>A0A9N9BTR7</accession>
<comment type="caution">
    <text evidence="8">The sequence shown here is derived from an EMBL/GenBank/DDBJ whole genome shotgun (WGS) entry which is preliminary data.</text>
</comment>
<dbReference type="GO" id="GO:0010506">
    <property type="term" value="P:regulation of autophagy"/>
    <property type="evidence" value="ECO:0007669"/>
    <property type="project" value="InterPro"/>
</dbReference>
<reference evidence="8" key="1">
    <citation type="submission" date="2021-06" db="EMBL/GenBank/DDBJ databases">
        <authorList>
            <person name="Kallberg Y."/>
            <person name="Tangrot J."/>
            <person name="Rosling A."/>
        </authorList>
    </citation>
    <scope>NUCLEOTIDE SEQUENCE</scope>
    <source>
        <strain evidence="8">FL130A</strain>
    </source>
</reference>
<sequence>MAKEKNEEQEGELDLGDFTYEYLKIYISPQVDERSPGTFDKGYINYYYPTKEAREKVTKLDIKDKNLESNLDLSDFINLKELNCLQVYYLDPAEFTALFNLDNLIRVLAHELGHTILTDTQPETQEINGGHGKAHDKITEKLIKLIEKSEEIKELKNAGLRASDSEYAYWLRDIKELRKEYRNYLAQRDTSDKEFRKPEASLYRNILLIGRTGNGKSTLANVLVNKEGEFEEVFKEGHGSASETRKISDKLFEINGIKYRIIDTPGLGDTRLSKIETLQEIAKVYDKVKDGLNQIFFVNNGKFTPEEVETYNTLKEILFDENITKYTSIVRTNFAEFENEEECKKDIQSLLVENNKAITEMIESCNKIIHVDNPPLKGRYKKISKDSREKDIKLLDYVRNVIKLIPDIGGVKRVVPAILLRTLKIEVAPPGALAKFTNLNDSQDITADFLQEVAYYKLFKDDYDGVVKCFGISQDPATKEYIMVMDYIKNGDLRKYLTKYYQKLDFYNKLGQLFHLTKGLNNIHRQGLIHRDFHPGNILISNSDVCLITDLGLCRPVNETNKEEKIYGVLPYVAPEVLQGKIYTQAADIYSLGIVAYELFSGRPPYHELTYDHQLAYKICQGLRPNFTNIRGKKDTEFYRQYLETEELNQTLISTTDKISLDYQAHPQTYTSRLLETDNLPEPQNSQEINEKFYELYSSSLPYDFANLDLEESIEDWSSLHPEFNNSLFKDL</sequence>
<dbReference type="Proteomes" id="UP000789508">
    <property type="component" value="Unassembled WGS sequence"/>
</dbReference>
<dbReference type="Gene3D" id="1.10.510.10">
    <property type="entry name" value="Transferase(Phosphotransferase) domain 1"/>
    <property type="match status" value="1"/>
</dbReference>
<keyword evidence="9" id="KW-1185">Reference proteome</keyword>
<feature type="coiled-coil region" evidence="6">
    <location>
        <begin position="138"/>
        <end position="194"/>
    </location>
</feature>
<dbReference type="OrthoDB" id="544350at2759"/>
<dbReference type="InterPro" id="IPR006703">
    <property type="entry name" value="G_AIG1"/>
</dbReference>
<dbReference type="GO" id="GO:0004674">
    <property type="term" value="F:protein serine/threonine kinase activity"/>
    <property type="evidence" value="ECO:0007669"/>
    <property type="project" value="UniProtKB-EC"/>
</dbReference>
<proteinExistence type="predicted"/>
<evidence type="ECO:0000313" key="8">
    <source>
        <dbReference type="EMBL" id="CAG8577524.1"/>
    </source>
</evidence>
<dbReference type="InterPro" id="IPR027417">
    <property type="entry name" value="P-loop_NTPase"/>
</dbReference>
<keyword evidence="5" id="KW-0067">ATP-binding</keyword>
<dbReference type="Pfam" id="PF00069">
    <property type="entry name" value="Pkinase"/>
    <property type="match status" value="1"/>
</dbReference>
<dbReference type="PANTHER" id="PTHR24348:SF22">
    <property type="entry name" value="NON-SPECIFIC SERINE_THREONINE PROTEIN KINASE"/>
    <property type="match status" value="1"/>
</dbReference>
<keyword evidence="2" id="KW-0808">Transferase</keyword>
<dbReference type="InterPro" id="IPR000719">
    <property type="entry name" value="Prot_kinase_dom"/>
</dbReference>
<dbReference type="GO" id="GO:0005525">
    <property type="term" value="F:GTP binding"/>
    <property type="evidence" value="ECO:0007669"/>
    <property type="project" value="InterPro"/>
</dbReference>
<evidence type="ECO:0000259" key="7">
    <source>
        <dbReference type="PROSITE" id="PS50011"/>
    </source>
</evidence>
<dbReference type="PANTHER" id="PTHR24348">
    <property type="entry name" value="SERINE/THREONINE-PROTEIN KINASE UNC-51-RELATED"/>
    <property type="match status" value="1"/>
</dbReference>
<evidence type="ECO:0000256" key="1">
    <source>
        <dbReference type="ARBA" id="ARBA00012513"/>
    </source>
</evidence>
<evidence type="ECO:0000256" key="5">
    <source>
        <dbReference type="ARBA" id="ARBA00022840"/>
    </source>
</evidence>
<evidence type="ECO:0000256" key="2">
    <source>
        <dbReference type="ARBA" id="ARBA00022679"/>
    </source>
</evidence>
<dbReference type="SUPFAM" id="SSF56112">
    <property type="entry name" value="Protein kinase-like (PK-like)"/>
    <property type="match status" value="1"/>
</dbReference>
<evidence type="ECO:0000256" key="3">
    <source>
        <dbReference type="ARBA" id="ARBA00022741"/>
    </source>
</evidence>
<evidence type="ECO:0000256" key="4">
    <source>
        <dbReference type="ARBA" id="ARBA00022777"/>
    </source>
</evidence>
<dbReference type="Gene3D" id="3.40.50.300">
    <property type="entry name" value="P-loop containing nucleotide triphosphate hydrolases"/>
    <property type="match status" value="1"/>
</dbReference>
<dbReference type="Pfam" id="PF04548">
    <property type="entry name" value="AIG1"/>
    <property type="match status" value="1"/>
</dbReference>
<dbReference type="AlphaFoldDB" id="A0A9N9BTR7"/>
<dbReference type="EC" id="2.7.11.1" evidence="1"/>
<name>A0A9N9BTR7_9GLOM</name>
<dbReference type="GO" id="GO:0000045">
    <property type="term" value="P:autophagosome assembly"/>
    <property type="evidence" value="ECO:0007669"/>
    <property type="project" value="TreeGrafter"/>
</dbReference>
<dbReference type="InterPro" id="IPR045269">
    <property type="entry name" value="Atg1-like"/>
</dbReference>
<dbReference type="GO" id="GO:0005524">
    <property type="term" value="F:ATP binding"/>
    <property type="evidence" value="ECO:0007669"/>
    <property type="project" value="UniProtKB-KW"/>
</dbReference>
<dbReference type="InterPro" id="IPR011009">
    <property type="entry name" value="Kinase-like_dom_sf"/>
</dbReference>
<gene>
    <name evidence="8" type="ORF">ALEPTO_LOCUS7102</name>
</gene>
<dbReference type="SMART" id="SM00220">
    <property type="entry name" value="S_TKc"/>
    <property type="match status" value="1"/>
</dbReference>
<organism evidence="8 9">
    <name type="scientific">Ambispora leptoticha</name>
    <dbReference type="NCBI Taxonomy" id="144679"/>
    <lineage>
        <taxon>Eukaryota</taxon>
        <taxon>Fungi</taxon>
        <taxon>Fungi incertae sedis</taxon>
        <taxon>Mucoromycota</taxon>
        <taxon>Glomeromycotina</taxon>
        <taxon>Glomeromycetes</taxon>
        <taxon>Archaeosporales</taxon>
        <taxon>Ambisporaceae</taxon>
        <taxon>Ambispora</taxon>
    </lineage>
</organism>
<feature type="domain" description="Protein kinase" evidence="7">
    <location>
        <begin position="369"/>
        <end position="694"/>
    </location>
</feature>
<dbReference type="SUPFAM" id="SSF52540">
    <property type="entry name" value="P-loop containing nucleoside triphosphate hydrolases"/>
    <property type="match status" value="1"/>
</dbReference>
<keyword evidence="3" id="KW-0547">Nucleotide-binding</keyword>
<dbReference type="EMBL" id="CAJVPS010002841">
    <property type="protein sequence ID" value="CAG8577524.1"/>
    <property type="molecule type" value="Genomic_DNA"/>
</dbReference>
<evidence type="ECO:0000256" key="6">
    <source>
        <dbReference type="SAM" id="Coils"/>
    </source>
</evidence>
<dbReference type="GO" id="GO:0000407">
    <property type="term" value="C:phagophore assembly site"/>
    <property type="evidence" value="ECO:0007669"/>
    <property type="project" value="TreeGrafter"/>
</dbReference>
<dbReference type="GO" id="GO:0005776">
    <property type="term" value="C:autophagosome"/>
    <property type="evidence" value="ECO:0007669"/>
    <property type="project" value="TreeGrafter"/>
</dbReference>
<dbReference type="PROSITE" id="PS50011">
    <property type="entry name" value="PROTEIN_KINASE_DOM"/>
    <property type="match status" value="1"/>
</dbReference>